<dbReference type="RefSeq" id="WP_095996437.1">
    <property type="nucleotide sequence ID" value="NZ_NSLI01000001.1"/>
</dbReference>
<protein>
    <recommendedName>
        <fullName evidence="4">DUF2336 domain-containing protein</fullName>
    </recommendedName>
</protein>
<gene>
    <name evidence="2" type="ORF">CKY28_00800</name>
</gene>
<evidence type="ECO:0000313" key="2">
    <source>
        <dbReference type="EMBL" id="PAX09331.1"/>
    </source>
</evidence>
<dbReference type="Proteomes" id="UP000218151">
    <property type="component" value="Unassembled WGS sequence"/>
</dbReference>
<comment type="caution">
    <text evidence="2">The sequence shown here is derived from an EMBL/GenBank/DDBJ whole genome shotgun (WGS) entry which is preliminary data.</text>
</comment>
<dbReference type="AlphaFoldDB" id="A0A2A2SJX3"/>
<dbReference type="OrthoDB" id="8194627at2"/>
<dbReference type="EMBL" id="NSLI01000001">
    <property type="protein sequence ID" value="PAX09331.1"/>
    <property type="molecule type" value="Genomic_DNA"/>
</dbReference>
<keyword evidence="3" id="KW-1185">Reference proteome</keyword>
<accession>A0A2A2SJX3</accession>
<evidence type="ECO:0000313" key="3">
    <source>
        <dbReference type="Proteomes" id="UP000218151"/>
    </source>
</evidence>
<proteinExistence type="predicted"/>
<name>A0A2A2SJX3_9SPHN</name>
<evidence type="ECO:0000256" key="1">
    <source>
        <dbReference type="SAM" id="MobiDB-lite"/>
    </source>
</evidence>
<organism evidence="2 3">
    <name type="scientific">Sphingomonas lenta</name>
    <dbReference type="NCBI Taxonomy" id="1141887"/>
    <lineage>
        <taxon>Bacteria</taxon>
        <taxon>Pseudomonadati</taxon>
        <taxon>Pseudomonadota</taxon>
        <taxon>Alphaproteobacteria</taxon>
        <taxon>Sphingomonadales</taxon>
        <taxon>Sphingomonadaceae</taxon>
        <taxon>Sphingomonas</taxon>
    </lineage>
</organism>
<reference evidence="3" key="1">
    <citation type="submission" date="2017-09" db="EMBL/GenBank/DDBJ databases">
        <authorList>
            <person name="Feng G."/>
            <person name="Zhu H."/>
        </authorList>
    </citation>
    <scope>NUCLEOTIDE SEQUENCE [LARGE SCALE GENOMIC DNA]</scope>
    <source>
        <strain evidence="3">1PNM-20</strain>
    </source>
</reference>
<evidence type="ECO:0008006" key="4">
    <source>
        <dbReference type="Google" id="ProtNLM"/>
    </source>
</evidence>
<sequence length="362" mass="38693">MSTGSPPQDGPAHGAHARAVGADARVDTRLRHAIDDLFMPEEARLSDRTRAAVHAVVAGIVAATEAEVRRHAARLLAGRGGTSQAEALLRGEPVLDRLSRAGLLRDPELMEELIARVELDLLARSLPTAVIEPDRPSLLIRLAEAPDGVVATAALALLATENRRRAAHEGSGPVRSELPAELHQRLTWYVAAAVREQSPDMAGMADRDRALTEASLRSLAAHDESDRPEAAAARLAAALDPQPDELGPLLTEAVADRRLTLFVAVLARSAGVDYEQVRHLAVDPSGDLLLLLMHAVGLDRVGIARIGVALTEADPRRDLEQLADAIDWAVAHDRDAARVALAPLALADDFRAAVRALARSRR</sequence>
<feature type="region of interest" description="Disordered" evidence="1">
    <location>
        <begin position="1"/>
        <end position="21"/>
    </location>
</feature>